<keyword evidence="1 2" id="KW-0238">DNA-binding</keyword>
<evidence type="ECO:0000313" key="5">
    <source>
        <dbReference type="Proteomes" id="UP000662703"/>
    </source>
</evidence>
<evidence type="ECO:0000256" key="1">
    <source>
        <dbReference type="ARBA" id="ARBA00023125"/>
    </source>
</evidence>
<comment type="caution">
    <text evidence="2">Lacks conserved residue(s) required for the propagation of feature annotation.</text>
</comment>
<keyword evidence="5" id="KW-1185">Reference proteome</keyword>
<dbReference type="Proteomes" id="UP000662703">
    <property type="component" value="Unassembled WGS sequence"/>
</dbReference>
<dbReference type="Gene3D" id="1.10.357.10">
    <property type="entry name" value="Tetracycline Repressor, domain 2"/>
    <property type="match status" value="1"/>
</dbReference>
<evidence type="ECO:0000313" key="4">
    <source>
        <dbReference type="EMBL" id="MBF5054778.1"/>
    </source>
</evidence>
<feature type="domain" description="HTH tetR-type" evidence="3">
    <location>
        <begin position="1"/>
        <end position="37"/>
    </location>
</feature>
<protein>
    <submittedName>
        <fullName evidence="4">TetR family transcriptional regulator</fullName>
    </submittedName>
</protein>
<comment type="caution">
    <text evidence="4">The sequence shown here is derived from an EMBL/GenBank/DDBJ whole genome shotgun (WGS) entry which is preliminary data.</text>
</comment>
<organism evidence="4 5">
    <name type="scientific">Alloalcanivorax profundimaris</name>
    <dbReference type="NCBI Taxonomy" id="2735259"/>
    <lineage>
        <taxon>Bacteria</taxon>
        <taxon>Pseudomonadati</taxon>
        <taxon>Pseudomonadota</taxon>
        <taxon>Gammaproteobacteria</taxon>
        <taxon>Oceanospirillales</taxon>
        <taxon>Alcanivoracaceae</taxon>
        <taxon>Alloalcanivorax</taxon>
    </lineage>
</organism>
<gene>
    <name evidence="4" type="ORF">Y5W_00072</name>
</gene>
<name>A0ABS0AKX9_9GAMM</name>
<reference evidence="4 5" key="1">
    <citation type="submission" date="2012-09" db="EMBL/GenBank/DDBJ databases">
        <title>Genome Sequence of alkane-degrading Bacterium Alcanivorax sp. 521-1.</title>
        <authorList>
            <person name="Lai Q."/>
            <person name="Shao Z."/>
        </authorList>
    </citation>
    <scope>NUCLEOTIDE SEQUENCE [LARGE SCALE GENOMIC DNA]</scope>
    <source>
        <strain evidence="4 5">521-1</strain>
    </source>
</reference>
<sequence>MDRLTRGAGMSSRTLYKHAGSKTALIASVLTERDRRFLRHMEVDSLEGLFDALAEWIRTEGARGCLFLRAHGETGGDQAAITAALRAHKQALFERIQAIVATETGGKADPALAEQVMILHEGATAAAVYRGADAVARARDAAIALVHPEA</sequence>
<evidence type="ECO:0000256" key="2">
    <source>
        <dbReference type="PROSITE-ProRule" id="PRU00335"/>
    </source>
</evidence>
<evidence type="ECO:0000259" key="3">
    <source>
        <dbReference type="PROSITE" id="PS50977"/>
    </source>
</evidence>
<dbReference type="InterPro" id="IPR036271">
    <property type="entry name" value="Tet_transcr_reg_TetR-rel_C_sf"/>
</dbReference>
<dbReference type="InterPro" id="IPR001647">
    <property type="entry name" value="HTH_TetR"/>
</dbReference>
<dbReference type="SUPFAM" id="SSF48498">
    <property type="entry name" value="Tetracyclin repressor-like, C-terminal domain"/>
    <property type="match status" value="1"/>
</dbReference>
<dbReference type="PROSITE" id="PS50977">
    <property type="entry name" value="HTH_TETR_2"/>
    <property type="match status" value="1"/>
</dbReference>
<proteinExistence type="predicted"/>
<dbReference type="EMBL" id="ARXX01000001">
    <property type="protein sequence ID" value="MBF5054778.1"/>
    <property type="molecule type" value="Genomic_DNA"/>
</dbReference>
<accession>A0ABS0AKX9</accession>